<feature type="region of interest" description="Disordered" evidence="9">
    <location>
        <begin position="106"/>
        <end position="141"/>
    </location>
</feature>
<evidence type="ECO:0000256" key="5">
    <source>
        <dbReference type="ARBA" id="ARBA00020265"/>
    </source>
</evidence>
<comment type="similarity">
    <text evidence="4">Belongs to the ELP4 family.</text>
</comment>
<evidence type="ECO:0000256" key="2">
    <source>
        <dbReference type="ARBA" id="ARBA00004496"/>
    </source>
</evidence>
<dbReference type="PANTHER" id="PTHR12896">
    <property type="entry name" value="PAX6 NEIGHBOR PROTEIN PAXNEB"/>
    <property type="match status" value="1"/>
</dbReference>
<evidence type="ECO:0000256" key="6">
    <source>
        <dbReference type="ARBA" id="ARBA00022490"/>
    </source>
</evidence>
<evidence type="ECO:0000256" key="7">
    <source>
        <dbReference type="ARBA" id="ARBA00022694"/>
    </source>
</evidence>
<feature type="compositionally biased region" description="Polar residues" evidence="9">
    <location>
        <begin position="117"/>
        <end position="130"/>
    </location>
</feature>
<organism evidence="10 11">
    <name type="scientific">Biomphalaria glabrata</name>
    <name type="common">Bloodfluke planorb</name>
    <name type="synonym">Freshwater snail</name>
    <dbReference type="NCBI Taxonomy" id="6526"/>
    <lineage>
        <taxon>Eukaryota</taxon>
        <taxon>Metazoa</taxon>
        <taxon>Spiralia</taxon>
        <taxon>Lophotrochozoa</taxon>
        <taxon>Mollusca</taxon>
        <taxon>Gastropoda</taxon>
        <taxon>Heterobranchia</taxon>
        <taxon>Euthyneura</taxon>
        <taxon>Panpulmonata</taxon>
        <taxon>Hygrophila</taxon>
        <taxon>Lymnaeoidea</taxon>
        <taxon>Planorbidae</taxon>
        <taxon>Biomphalaria</taxon>
    </lineage>
</organism>
<comment type="subcellular location">
    <subcellularLocation>
        <location evidence="2">Cytoplasm</location>
    </subcellularLocation>
    <subcellularLocation>
        <location evidence="1">Nucleus</location>
    </subcellularLocation>
</comment>
<evidence type="ECO:0000256" key="9">
    <source>
        <dbReference type="SAM" id="MobiDB-lite"/>
    </source>
</evidence>
<dbReference type="OMA" id="NTTMWDD"/>
<keyword evidence="10" id="KW-1185">Reference proteome</keyword>
<evidence type="ECO:0000256" key="8">
    <source>
        <dbReference type="ARBA" id="ARBA00023242"/>
    </source>
</evidence>
<feature type="compositionally biased region" description="Basic and acidic residues" evidence="9">
    <location>
        <begin position="131"/>
        <end position="141"/>
    </location>
</feature>
<dbReference type="InterPro" id="IPR008728">
    <property type="entry name" value="Elongator_complex_protein_4"/>
</dbReference>
<proteinExistence type="inferred from homology"/>
<dbReference type="GeneID" id="106068516"/>
<dbReference type="InterPro" id="IPR027417">
    <property type="entry name" value="P-loop_NTPase"/>
</dbReference>
<dbReference type="Gene3D" id="3.40.50.300">
    <property type="entry name" value="P-loop containing nucleotide triphosphate hydrolases"/>
    <property type="match status" value="1"/>
</dbReference>
<feature type="compositionally biased region" description="Low complexity" evidence="9">
    <location>
        <begin position="393"/>
        <end position="409"/>
    </location>
</feature>
<evidence type="ECO:0000256" key="3">
    <source>
        <dbReference type="ARBA" id="ARBA00005043"/>
    </source>
</evidence>
<evidence type="ECO:0000313" key="11">
    <source>
        <dbReference type="RefSeq" id="XP_055900815.1"/>
    </source>
</evidence>
<dbReference type="PANTHER" id="PTHR12896:SF1">
    <property type="entry name" value="ELONGATOR COMPLEX PROTEIN 4"/>
    <property type="match status" value="1"/>
</dbReference>
<dbReference type="OrthoDB" id="289162at2759"/>
<dbReference type="GO" id="GO:0005737">
    <property type="term" value="C:cytoplasm"/>
    <property type="evidence" value="ECO:0007669"/>
    <property type="project" value="UniProtKB-SubCell"/>
</dbReference>
<feature type="region of interest" description="Disordered" evidence="9">
    <location>
        <begin position="371"/>
        <end position="409"/>
    </location>
</feature>
<evidence type="ECO:0000313" key="10">
    <source>
        <dbReference type="Proteomes" id="UP001165740"/>
    </source>
</evidence>
<evidence type="ECO:0000256" key="4">
    <source>
        <dbReference type="ARBA" id="ARBA00007573"/>
    </source>
</evidence>
<dbReference type="CDD" id="cd19494">
    <property type="entry name" value="Elp4"/>
    <property type="match status" value="1"/>
</dbReference>
<keyword evidence="8" id="KW-0539">Nucleus</keyword>
<dbReference type="GO" id="GO:0033588">
    <property type="term" value="C:elongator holoenzyme complex"/>
    <property type="evidence" value="ECO:0007669"/>
    <property type="project" value="InterPro"/>
</dbReference>
<keyword evidence="7" id="KW-0819">tRNA processing</keyword>
<comment type="pathway">
    <text evidence="3">tRNA modification; 5-methoxycarbonylmethyl-2-thiouridine-tRNA biosynthesis.</text>
</comment>
<dbReference type="GO" id="GO:0008023">
    <property type="term" value="C:transcription elongation factor complex"/>
    <property type="evidence" value="ECO:0007669"/>
    <property type="project" value="TreeGrafter"/>
</dbReference>
<dbReference type="AlphaFoldDB" id="A0A9W3BML5"/>
<gene>
    <name evidence="11" type="primary">LOC106068516</name>
</gene>
<sequence>MDKREVTSSFQKRAKVKIGQIPGTRPSLYNNQLLISTGIPSLDNVVGGGLAVGTVFLVDEDVYGSYARIMLKYFIAEGIMTKQSIFLSSAQEKTIKLVEELPAPLEDPTASVKTEESPSSAVSHNQNQDLKPSEDKTKKQEEENLKIAWRYRSKPKVKSSIVSNIKFGHYYDLTKTMSTENIAAADISHAPSPVDLCCTAESSIIPHMNVHYCRLLDDIRSRIEAGKFGTAQQTDTRNILRIGIHSIGSPLWGEMGGLKSDGTPDPSLSLFLIALRGVLRSAFAVAMLTLPGHLFHDDLMVNQLSKLCDTVIKLDSFAGSDKEKNPAFKEYHGLLHVKQLPRLNSFIPAQPETSDLAFKLRRKKFTVEKLHLPPELSDTPSRTQSAGDVFSLSQPTSGCGSTSSSKLSF</sequence>
<reference evidence="11" key="1">
    <citation type="submission" date="2025-08" db="UniProtKB">
        <authorList>
            <consortium name="RefSeq"/>
        </authorList>
    </citation>
    <scope>IDENTIFICATION</scope>
</reference>
<keyword evidence="6" id="KW-0963">Cytoplasm</keyword>
<protein>
    <recommendedName>
        <fullName evidence="5">Elongator complex protein 4</fullName>
    </recommendedName>
</protein>
<dbReference type="GO" id="GO:0002098">
    <property type="term" value="P:tRNA wobble uridine modification"/>
    <property type="evidence" value="ECO:0007669"/>
    <property type="project" value="InterPro"/>
</dbReference>
<dbReference type="Pfam" id="PF05625">
    <property type="entry name" value="PAXNEB"/>
    <property type="match status" value="1"/>
</dbReference>
<accession>A0A9W3BML5</accession>
<dbReference type="RefSeq" id="XP_055900815.1">
    <property type="nucleotide sequence ID" value="XM_056044840.1"/>
</dbReference>
<evidence type="ECO:0000256" key="1">
    <source>
        <dbReference type="ARBA" id="ARBA00004123"/>
    </source>
</evidence>
<dbReference type="Proteomes" id="UP001165740">
    <property type="component" value="Chromosome 10"/>
</dbReference>
<name>A0A9W3BML5_BIOGL</name>